<keyword evidence="2" id="KW-1185">Reference proteome</keyword>
<evidence type="ECO:0000313" key="1">
    <source>
        <dbReference type="EMBL" id="RKF61088.1"/>
    </source>
</evidence>
<proteinExistence type="predicted"/>
<name>A0A420HUG5_9PEZI</name>
<evidence type="ECO:0000313" key="2">
    <source>
        <dbReference type="Proteomes" id="UP000286134"/>
    </source>
</evidence>
<protein>
    <submittedName>
        <fullName evidence="1">Uncharacterized protein</fullName>
    </submittedName>
</protein>
<organism evidence="1 2">
    <name type="scientific">Erysiphe neolycopersici</name>
    <dbReference type="NCBI Taxonomy" id="212602"/>
    <lineage>
        <taxon>Eukaryota</taxon>
        <taxon>Fungi</taxon>
        <taxon>Dikarya</taxon>
        <taxon>Ascomycota</taxon>
        <taxon>Pezizomycotina</taxon>
        <taxon>Leotiomycetes</taxon>
        <taxon>Erysiphales</taxon>
        <taxon>Erysiphaceae</taxon>
        <taxon>Erysiphe</taxon>
    </lineage>
</organism>
<dbReference type="EMBL" id="MCFK01004520">
    <property type="protein sequence ID" value="RKF61088.1"/>
    <property type="molecule type" value="Genomic_DNA"/>
</dbReference>
<gene>
    <name evidence="1" type="ORF">OnM2_045101</name>
</gene>
<dbReference type="AlphaFoldDB" id="A0A420HUG5"/>
<accession>A0A420HUG5</accession>
<sequence length="63" mass="7045">LRSKLVEADVQKSSAASLFGFLLEGLDPETYKTAKNILDLNPNLTREQGLDSLQNFFEENEEG</sequence>
<reference evidence="1 2" key="1">
    <citation type="journal article" date="2018" name="BMC Genomics">
        <title>Comparative genome analyses reveal sequence features reflecting distinct modes of host-adaptation between dicot and monocot powdery mildew.</title>
        <authorList>
            <person name="Wu Y."/>
            <person name="Ma X."/>
            <person name="Pan Z."/>
            <person name="Kale S.D."/>
            <person name="Song Y."/>
            <person name="King H."/>
            <person name="Zhang Q."/>
            <person name="Presley C."/>
            <person name="Deng X."/>
            <person name="Wei C.I."/>
            <person name="Xiao S."/>
        </authorList>
    </citation>
    <scope>NUCLEOTIDE SEQUENCE [LARGE SCALE GENOMIC DNA]</scope>
    <source>
        <strain evidence="1">UMSG2</strain>
    </source>
</reference>
<feature type="non-terminal residue" evidence="1">
    <location>
        <position position="1"/>
    </location>
</feature>
<comment type="caution">
    <text evidence="1">The sequence shown here is derived from an EMBL/GenBank/DDBJ whole genome shotgun (WGS) entry which is preliminary data.</text>
</comment>
<dbReference type="Proteomes" id="UP000286134">
    <property type="component" value="Unassembled WGS sequence"/>
</dbReference>
<dbReference type="OrthoDB" id="5439908at2759"/>